<evidence type="ECO:0000313" key="1">
    <source>
        <dbReference type="EMBL" id="KAL0635656.1"/>
    </source>
</evidence>
<reference evidence="1 2" key="1">
    <citation type="submission" date="2024-02" db="EMBL/GenBank/DDBJ databases">
        <title>Discinaceae phylogenomics.</title>
        <authorList>
            <person name="Dirks A.C."/>
            <person name="James T.Y."/>
        </authorList>
    </citation>
    <scope>NUCLEOTIDE SEQUENCE [LARGE SCALE GENOMIC DNA]</scope>
    <source>
        <strain evidence="1 2">ACD0624</strain>
    </source>
</reference>
<comment type="caution">
    <text evidence="1">The sequence shown here is derived from an EMBL/GenBank/DDBJ whole genome shotgun (WGS) entry which is preliminary data.</text>
</comment>
<dbReference type="SUPFAM" id="SSF52047">
    <property type="entry name" value="RNI-like"/>
    <property type="match status" value="1"/>
</dbReference>
<proteinExistence type="predicted"/>
<dbReference type="Proteomes" id="UP001447188">
    <property type="component" value="Unassembled WGS sequence"/>
</dbReference>
<sequence>MPAQILVKDIDLTTAYSHPALDMKAHTKCKPLSEMGRAPIELLPVEIFDQIIPHLAIDTPTNGYAPRNKDLVSCLLVSRTFHCATLSTLYANVTFPHSTIFSKFLAHISRNPHLGELVKRLDFSHFTSVGLGRTRRMNNEIQKLTATTLRRCLDINPNLREFFASESLDDDMDQRVLEKLFCDLPRLQAVDFCAASSAIFVSGFMAAVSPNNLLLPAALPIKRLGLHGCTTLPPSVFATLLPRLPYLTHLDLNHTQVTDGTLHAIPRTAKLTHLSLSKCNRLKGPAVVDFLASHPATRGLVYLNLFYDTGRYRLLSTTDVDELLPELPGTLRCLNLSGAKIHSAHVPELRRLSKQLEGLSIGNADLSVEDLNLLFEQGDGFEGSVHDRRPKSTIRYLDLTGIASVTPSALVDTMCCSLLLPTSYPLRVIEVGEKVIDGLKERPKSSNRLGWTVKGQHRRSWYVRNKQGPVGQNTQMTKDMVKDMVEDDGSRPWKMGGRWWGGRKIGMGFAEISGIYGYYGFGK</sequence>
<gene>
    <name evidence="1" type="ORF">Q9L58_005382</name>
</gene>
<protein>
    <recommendedName>
        <fullName evidence="3">F-box domain-containing protein</fullName>
    </recommendedName>
</protein>
<dbReference type="Gene3D" id="3.80.10.10">
    <property type="entry name" value="Ribonuclease Inhibitor"/>
    <property type="match status" value="1"/>
</dbReference>
<dbReference type="EMBL" id="JBBBZM010000065">
    <property type="protein sequence ID" value="KAL0635656.1"/>
    <property type="molecule type" value="Genomic_DNA"/>
</dbReference>
<dbReference type="InterPro" id="IPR032675">
    <property type="entry name" value="LRR_dom_sf"/>
</dbReference>
<evidence type="ECO:0000313" key="2">
    <source>
        <dbReference type="Proteomes" id="UP001447188"/>
    </source>
</evidence>
<name>A0ABR3GIE8_9PEZI</name>
<keyword evidence="2" id="KW-1185">Reference proteome</keyword>
<accession>A0ABR3GIE8</accession>
<evidence type="ECO:0008006" key="3">
    <source>
        <dbReference type="Google" id="ProtNLM"/>
    </source>
</evidence>
<organism evidence="1 2">
    <name type="scientific">Discina gigas</name>
    <dbReference type="NCBI Taxonomy" id="1032678"/>
    <lineage>
        <taxon>Eukaryota</taxon>
        <taxon>Fungi</taxon>
        <taxon>Dikarya</taxon>
        <taxon>Ascomycota</taxon>
        <taxon>Pezizomycotina</taxon>
        <taxon>Pezizomycetes</taxon>
        <taxon>Pezizales</taxon>
        <taxon>Discinaceae</taxon>
        <taxon>Discina</taxon>
    </lineage>
</organism>